<dbReference type="Pfam" id="PF00379">
    <property type="entry name" value="Chitin_bind_4"/>
    <property type="match status" value="1"/>
</dbReference>
<dbReference type="PANTHER" id="PTHR12236:SF75">
    <property type="entry name" value="CUTICULAR PROTEIN 62BB, ISOFORM A"/>
    <property type="match status" value="1"/>
</dbReference>
<feature type="signal peptide" evidence="3">
    <location>
        <begin position="1"/>
        <end position="15"/>
    </location>
</feature>
<keyword evidence="5" id="KW-1185">Reference proteome</keyword>
<dbReference type="GO" id="GO:0042302">
    <property type="term" value="F:structural constituent of cuticle"/>
    <property type="evidence" value="ECO:0007669"/>
    <property type="project" value="UniProtKB-UniRule"/>
</dbReference>
<name>D6WJ15_TRICA</name>
<proteinExistence type="predicted"/>
<keyword evidence="1 2" id="KW-0193">Cuticle</keyword>
<dbReference type="InterPro" id="IPR031311">
    <property type="entry name" value="CHIT_BIND_RR_consensus"/>
</dbReference>
<feature type="chain" id="PRO_5012655217" evidence="3">
    <location>
        <begin position="16"/>
        <end position="169"/>
    </location>
</feature>
<dbReference type="PhylomeDB" id="D6WJ15"/>
<dbReference type="GO" id="GO:0031012">
    <property type="term" value="C:extracellular matrix"/>
    <property type="evidence" value="ECO:0000318"/>
    <property type="project" value="GO_Central"/>
</dbReference>
<dbReference type="FunCoup" id="D6WJ15">
    <property type="interactions" value="20"/>
</dbReference>
<dbReference type="PROSITE" id="PS51155">
    <property type="entry name" value="CHIT_BIND_RR_2"/>
    <property type="match status" value="1"/>
</dbReference>
<dbReference type="EMBL" id="KQ971342">
    <property type="protein sequence ID" value="EFA03707.1"/>
    <property type="molecule type" value="Genomic_DNA"/>
</dbReference>
<dbReference type="InParanoid" id="D6WJ15"/>
<dbReference type="InterPro" id="IPR051217">
    <property type="entry name" value="Insect_Cuticle_Struc_Prot"/>
</dbReference>
<evidence type="ECO:0000256" key="1">
    <source>
        <dbReference type="ARBA" id="ARBA00022460"/>
    </source>
</evidence>
<dbReference type="eggNOG" id="ENOG502S4VI">
    <property type="taxonomic scope" value="Eukaryota"/>
</dbReference>
<evidence type="ECO:0000256" key="3">
    <source>
        <dbReference type="SAM" id="SignalP"/>
    </source>
</evidence>
<organism evidence="4 5">
    <name type="scientific">Tribolium castaneum</name>
    <name type="common">Red flour beetle</name>
    <dbReference type="NCBI Taxonomy" id="7070"/>
    <lineage>
        <taxon>Eukaryota</taxon>
        <taxon>Metazoa</taxon>
        <taxon>Ecdysozoa</taxon>
        <taxon>Arthropoda</taxon>
        <taxon>Hexapoda</taxon>
        <taxon>Insecta</taxon>
        <taxon>Pterygota</taxon>
        <taxon>Neoptera</taxon>
        <taxon>Endopterygota</taxon>
        <taxon>Coleoptera</taxon>
        <taxon>Polyphaga</taxon>
        <taxon>Cucujiformia</taxon>
        <taxon>Tenebrionidae</taxon>
        <taxon>Tenebrionidae incertae sedis</taxon>
        <taxon>Tribolium</taxon>
    </lineage>
</organism>
<keyword evidence="3" id="KW-0732">Signal</keyword>
<dbReference type="Proteomes" id="UP000007266">
    <property type="component" value="Linkage group 5"/>
</dbReference>
<protein>
    <submittedName>
        <fullName evidence="4">Pupal cuticle protein Edg-84A-like Protein</fullName>
    </submittedName>
</protein>
<dbReference type="PANTHER" id="PTHR12236">
    <property type="entry name" value="STRUCTURAL CONTITUENT OF CUTICLE"/>
    <property type="match status" value="1"/>
</dbReference>
<gene>
    <name evidence="4" type="primary">AUGUSTUS-3.0.2_13812</name>
    <name evidence="4" type="ORF">TcasGA2_TC013812</name>
</gene>
<dbReference type="AlphaFoldDB" id="D6WJ15"/>
<evidence type="ECO:0000313" key="5">
    <source>
        <dbReference type="Proteomes" id="UP000007266"/>
    </source>
</evidence>
<dbReference type="PRINTS" id="PR00947">
    <property type="entry name" value="CUTICLE"/>
</dbReference>
<dbReference type="HOGENOM" id="CLU_075165_5_1_1"/>
<sequence>MKFWVAAIFVQGAVAAAVVGRGEHAVDYYSHPKYAFKYGVSDPHTGDQKAQTEVRDGDVVKGQYSLVEPDGSIRTVDYVADPVNGFNAVVSKSAPSLHLPPVKHVPAIVKQVAPVVRPVYAKVAQPVVNAVYTSSIGSAYKGPFYGDYDAYGYANYDLDALYDIPSHHY</sequence>
<dbReference type="PROSITE" id="PS00233">
    <property type="entry name" value="CHIT_BIND_RR_1"/>
    <property type="match status" value="1"/>
</dbReference>
<accession>D6WJ15</accession>
<evidence type="ECO:0000313" key="4">
    <source>
        <dbReference type="EMBL" id="EFA03707.1"/>
    </source>
</evidence>
<evidence type="ECO:0000256" key="2">
    <source>
        <dbReference type="PROSITE-ProRule" id="PRU00497"/>
    </source>
</evidence>
<reference evidence="4 5" key="1">
    <citation type="journal article" date="2008" name="Nature">
        <title>The genome of the model beetle and pest Tribolium castaneum.</title>
        <authorList>
            <consortium name="Tribolium Genome Sequencing Consortium"/>
            <person name="Richards S."/>
            <person name="Gibbs R.A."/>
            <person name="Weinstock G.M."/>
            <person name="Brown S.J."/>
            <person name="Denell R."/>
            <person name="Beeman R.W."/>
            <person name="Gibbs R."/>
            <person name="Beeman R.W."/>
            <person name="Brown S.J."/>
            <person name="Bucher G."/>
            <person name="Friedrich M."/>
            <person name="Grimmelikhuijzen C.J."/>
            <person name="Klingler M."/>
            <person name="Lorenzen M."/>
            <person name="Richards S."/>
            <person name="Roth S."/>
            <person name="Schroder R."/>
            <person name="Tautz D."/>
            <person name="Zdobnov E.M."/>
            <person name="Muzny D."/>
            <person name="Gibbs R.A."/>
            <person name="Weinstock G.M."/>
            <person name="Attaway T."/>
            <person name="Bell S."/>
            <person name="Buhay C.J."/>
            <person name="Chandrabose M.N."/>
            <person name="Chavez D."/>
            <person name="Clerk-Blankenburg K.P."/>
            <person name="Cree A."/>
            <person name="Dao M."/>
            <person name="Davis C."/>
            <person name="Chacko J."/>
            <person name="Dinh H."/>
            <person name="Dugan-Rocha S."/>
            <person name="Fowler G."/>
            <person name="Garner T.T."/>
            <person name="Garnes J."/>
            <person name="Gnirke A."/>
            <person name="Hawes A."/>
            <person name="Hernandez J."/>
            <person name="Hines S."/>
            <person name="Holder M."/>
            <person name="Hume J."/>
            <person name="Jhangiani S.N."/>
            <person name="Joshi V."/>
            <person name="Khan Z.M."/>
            <person name="Jackson L."/>
            <person name="Kovar C."/>
            <person name="Kowis A."/>
            <person name="Lee S."/>
            <person name="Lewis L.R."/>
            <person name="Margolis J."/>
            <person name="Morgan M."/>
            <person name="Nazareth L.V."/>
            <person name="Nguyen N."/>
            <person name="Okwuonu G."/>
            <person name="Parker D."/>
            <person name="Richards S."/>
            <person name="Ruiz S.J."/>
            <person name="Santibanez J."/>
            <person name="Savard J."/>
            <person name="Scherer S.E."/>
            <person name="Schneider B."/>
            <person name="Sodergren E."/>
            <person name="Tautz D."/>
            <person name="Vattahil S."/>
            <person name="Villasana D."/>
            <person name="White C.S."/>
            <person name="Wright R."/>
            <person name="Park Y."/>
            <person name="Beeman R.W."/>
            <person name="Lord J."/>
            <person name="Oppert B."/>
            <person name="Lorenzen M."/>
            <person name="Brown S."/>
            <person name="Wang L."/>
            <person name="Savard J."/>
            <person name="Tautz D."/>
            <person name="Richards S."/>
            <person name="Weinstock G."/>
            <person name="Gibbs R.A."/>
            <person name="Liu Y."/>
            <person name="Worley K."/>
            <person name="Weinstock G."/>
            <person name="Elsik C.G."/>
            <person name="Reese J.T."/>
            <person name="Elhaik E."/>
            <person name="Landan G."/>
            <person name="Graur D."/>
            <person name="Arensburger P."/>
            <person name="Atkinson P."/>
            <person name="Beeman R.W."/>
            <person name="Beidler J."/>
            <person name="Brown S.J."/>
            <person name="Demuth J.P."/>
            <person name="Drury D.W."/>
            <person name="Du Y.Z."/>
            <person name="Fujiwara H."/>
            <person name="Lorenzen M."/>
            <person name="Maselli V."/>
            <person name="Osanai M."/>
            <person name="Park Y."/>
            <person name="Robertson H.M."/>
            <person name="Tu Z."/>
            <person name="Wang J.J."/>
            <person name="Wang S."/>
            <person name="Richards S."/>
            <person name="Song H."/>
            <person name="Zhang L."/>
            <person name="Sodergren E."/>
            <person name="Werner D."/>
            <person name="Stanke M."/>
            <person name="Morgenstern B."/>
            <person name="Solovyev V."/>
            <person name="Kosarev P."/>
            <person name="Brown G."/>
            <person name="Chen H.C."/>
            <person name="Ermolaeva O."/>
            <person name="Hlavina W."/>
            <person name="Kapustin Y."/>
            <person name="Kiryutin B."/>
            <person name="Kitts P."/>
            <person name="Maglott D."/>
            <person name="Pruitt K."/>
            <person name="Sapojnikov V."/>
            <person name="Souvorov A."/>
            <person name="Mackey A.J."/>
            <person name="Waterhouse R.M."/>
            <person name="Wyder S."/>
            <person name="Zdobnov E.M."/>
            <person name="Zdobnov E.M."/>
            <person name="Wyder S."/>
            <person name="Kriventseva E.V."/>
            <person name="Kadowaki T."/>
            <person name="Bork P."/>
            <person name="Aranda M."/>
            <person name="Bao R."/>
            <person name="Beermann A."/>
            <person name="Berns N."/>
            <person name="Bolognesi R."/>
            <person name="Bonneton F."/>
            <person name="Bopp D."/>
            <person name="Brown S.J."/>
            <person name="Bucher G."/>
            <person name="Butts T."/>
            <person name="Chaumot A."/>
            <person name="Denell R.E."/>
            <person name="Ferrier D.E."/>
            <person name="Friedrich M."/>
            <person name="Gordon C.M."/>
            <person name="Jindra M."/>
            <person name="Klingler M."/>
            <person name="Lan Q."/>
            <person name="Lattorff H.M."/>
            <person name="Laudet V."/>
            <person name="von Levetsow C."/>
            <person name="Liu Z."/>
            <person name="Lutz R."/>
            <person name="Lynch J.A."/>
            <person name="da Fonseca R.N."/>
            <person name="Posnien N."/>
            <person name="Reuter R."/>
            <person name="Roth S."/>
            <person name="Savard J."/>
            <person name="Schinko J.B."/>
            <person name="Schmitt C."/>
            <person name="Schoppmeier M."/>
            <person name="Schroder R."/>
            <person name="Shippy T.D."/>
            <person name="Simonnet F."/>
            <person name="Marques-Souza H."/>
            <person name="Tautz D."/>
            <person name="Tomoyasu Y."/>
            <person name="Trauner J."/>
            <person name="Van der Zee M."/>
            <person name="Vervoort M."/>
            <person name="Wittkopp N."/>
            <person name="Wimmer E.A."/>
            <person name="Yang X."/>
            <person name="Jones A.K."/>
            <person name="Sattelle D.B."/>
            <person name="Ebert P.R."/>
            <person name="Nelson D."/>
            <person name="Scott J.G."/>
            <person name="Beeman R.W."/>
            <person name="Muthukrishnan S."/>
            <person name="Kramer K.J."/>
            <person name="Arakane Y."/>
            <person name="Beeman R.W."/>
            <person name="Zhu Q."/>
            <person name="Hogenkamp D."/>
            <person name="Dixit R."/>
            <person name="Oppert B."/>
            <person name="Jiang H."/>
            <person name="Zou Z."/>
            <person name="Marshall J."/>
            <person name="Elpidina E."/>
            <person name="Vinokurov K."/>
            <person name="Oppert C."/>
            <person name="Zou Z."/>
            <person name="Evans J."/>
            <person name="Lu Z."/>
            <person name="Zhao P."/>
            <person name="Sumathipala N."/>
            <person name="Altincicek B."/>
            <person name="Vilcinskas A."/>
            <person name="Williams M."/>
            <person name="Hultmark D."/>
            <person name="Hetru C."/>
            <person name="Jiang H."/>
            <person name="Grimmelikhuijzen C.J."/>
            <person name="Hauser F."/>
            <person name="Cazzamali G."/>
            <person name="Williamson M."/>
            <person name="Park Y."/>
            <person name="Li B."/>
            <person name="Tanaka Y."/>
            <person name="Predel R."/>
            <person name="Neupert S."/>
            <person name="Schachtner J."/>
            <person name="Verleyen P."/>
            <person name="Raible F."/>
            <person name="Bork P."/>
            <person name="Friedrich M."/>
            <person name="Walden K.K."/>
            <person name="Robertson H.M."/>
            <person name="Angeli S."/>
            <person name="Foret S."/>
            <person name="Bucher G."/>
            <person name="Schuetz S."/>
            <person name="Maleszka R."/>
            <person name="Wimmer E.A."/>
            <person name="Beeman R.W."/>
            <person name="Lorenzen M."/>
            <person name="Tomoyasu Y."/>
            <person name="Miller S.C."/>
            <person name="Grossmann D."/>
            <person name="Bucher G."/>
        </authorList>
    </citation>
    <scope>NUCLEOTIDE SEQUENCE [LARGE SCALE GENOMIC DNA]</scope>
    <source>
        <strain evidence="4 5">Georgia GA2</strain>
    </source>
</reference>
<dbReference type="InterPro" id="IPR000618">
    <property type="entry name" value="Insect_cuticle"/>
</dbReference>
<reference evidence="4 5" key="2">
    <citation type="journal article" date="2010" name="Nucleic Acids Res.">
        <title>BeetleBase in 2010: revisions to provide comprehensive genomic information for Tribolium castaneum.</title>
        <authorList>
            <person name="Kim H.S."/>
            <person name="Murphy T."/>
            <person name="Xia J."/>
            <person name="Caragea D."/>
            <person name="Park Y."/>
            <person name="Beeman R.W."/>
            <person name="Lorenzen M.D."/>
            <person name="Butcher S."/>
            <person name="Manak J.R."/>
            <person name="Brown S.J."/>
        </authorList>
    </citation>
    <scope>GENOME REANNOTATION</scope>
    <source>
        <strain evidence="4 5">Georgia GA2</strain>
    </source>
</reference>